<dbReference type="InterPro" id="IPR039424">
    <property type="entry name" value="SBP_5"/>
</dbReference>
<dbReference type="GO" id="GO:0043190">
    <property type="term" value="C:ATP-binding cassette (ABC) transporter complex"/>
    <property type="evidence" value="ECO:0007669"/>
    <property type="project" value="InterPro"/>
</dbReference>
<keyword evidence="2" id="KW-0732">Signal</keyword>
<dbReference type="GO" id="GO:1904680">
    <property type="term" value="F:peptide transmembrane transporter activity"/>
    <property type="evidence" value="ECO:0007669"/>
    <property type="project" value="TreeGrafter"/>
</dbReference>
<dbReference type="EMBL" id="RBAL01000001">
    <property type="protein sequence ID" value="RKN47066.1"/>
    <property type="molecule type" value="Genomic_DNA"/>
</dbReference>
<evidence type="ECO:0000313" key="5">
    <source>
        <dbReference type="Proteomes" id="UP000272474"/>
    </source>
</evidence>
<dbReference type="Gene3D" id="3.10.105.10">
    <property type="entry name" value="Dipeptide-binding Protein, Domain 3"/>
    <property type="match status" value="1"/>
</dbReference>
<dbReference type="GO" id="GO:0042597">
    <property type="term" value="C:periplasmic space"/>
    <property type="evidence" value="ECO:0007669"/>
    <property type="project" value="UniProtKB-ARBA"/>
</dbReference>
<dbReference type="Proteomes" id="UP000272474">
    <property type="component" value="Unassembled WGS sequence"/>
</dbReference>
<evidence type="ECO:0000256" key="2">
    <source>
        <dbReference type="SAM" id="SignalP"/>
    </source>
</evidence>
<dbReference type="OrthoDB" id="5240629at2"/>
<reference evidence="4 5" key="1">
    <citation type="journal article" date="2014" name="Int. J. Syst. Evol. Microbiol.">
        <title>Streptomyces hoynatensis sp. nov., isolated from deep marine sediment.</title>
        <authorList>
            <person name="Veyisoglu A."/>
            <person name="Sahin N."/>
        </authorList>
    </citation>
    <scope>NUCLEOTIDE SEQUENCE [LARGE SCALE GENOMIC DNA]</scope>
    <source>
        <strain evidence="4 5">KCTC 29097</strain>
    </source>
</reference>
<feature type="domain" description="Solute-binding protein family 5" evidence="3">
    <location>
        <begin position="127"/>
        <end position="518"/>
    </location>
</feature>
<comment type="caution">
    <text evidence="4">The sequence shown here is derived from an EMBL/GenBank/DDBJ whole genome shotgun (WGS) entry which is preliminary data.</text>
</comment>
<keyword evidence="5" id="KW-1185">Reference proteome</keyword>
<dbReference type="PROSITE" id="PS51257">
    <property type="entry name" value="PROKAR_LIPOPROTEIN"/>
    <property type="match status" value="1"/>
</dbReference>
<gene>
    <name evidence="4" type="ORF">D7294_02475</name>
</gene>
<dbReference type="AlphaFoldDB" id="A0A3A9ZIK7"/>
<evidence type="ECO:0000313" key="4">
    <source>
        <dbReference type="EMBL" id="RKN47066.1"/>
    </source>
</evidence>
<accession>A0A3A9ZIK7</accession>
<dbReference type="PANTHER" id="PTHR30290:SF83">
    <property type="entry name" value="ABC TRANSPORTER SUBSTRATE-BINDING PROTEIN"/>
    <property type="match status" value="1"/>
</dbReference>
<dbReference type="InterPro" id="IPR000914">
    <property type="entry name" value="SBP_5_dom"/>
</dbReference>
<dbReference type="RefSeq" id="WP_120674864.1">
    <property type="nucleotide sequence ID" value="NZ_RBAL01000001.1"/>
</dbReference>
<dbReference type="Gene3D" id="3.40.190.10">
    <property type="entry name" value="Periplasmic binding protein-like II"/>
    <property type="match status" value="1"/>
</dbReference>
<dbReference type="CDD" id="cd08506">
    <property type="entry name" value="PBP2_clavulanate_OppA2"/>
    <property type="match status" value="1"/>
</dbReference>
<dbReference type="PIRSF" id="PIRSF002741">
    <property type="entry name" value="MppA"/>
    <property type="match status" value="1"/>
</dbReference>
<organism evidence="4 5">
    <name type="scientific">Streptomyces hoynatensis</name>
    <dbReference type="NCBI Taxonomy" id="1141874"/>
    <lineage>
        <taxon>Bacteria</taxon>
        <taxon>Bacillati</taxon>
        <taxon>Actinomycetota</taxon>
        <taxon>Actinomycetes</taxon>
        <taxon>Kitasatosporales</taxon>
        <taxon>Streptomycetaceae</taxon>
        <taxon>Streptomyces</taxon>
    </lineage>
</organism>
<dbReference type="SUPFAM" id="SSF53850">
    <property type="entry name" value="Periplasmic binding protein-like II"/>
    <property type="match status" value="1"/>
</dbReference>
<dbReference type="InterPro" id="IPR030678">
    <property type="entry name" value="Peptide/Ni-bd"/>
</dbReference>
<feature type="signal peptide" evidence="2">
    <location>
        <begin position="1"/>
        <end position="26"/>
    </location>
</feature>
<feature type="chain" id="PRO_5017333436" evidence="2">
    <location>
        <begin position="27"/>
        <end position="609"/>
    </location>
</feature>
<evidence type="ECO:0000256" key="1">
    <source>
        <dbReference type="SAM" id="MobiDB-lite"/>
    </source>
</evidence>
<dbReference type="GO" id="GO:0015833">
    <property type="term" value="P:peptide transport"/>
    <property type="evidence" value="ECO:0007669"/>
    <property type="project" value="TreeGrafter"/>
</dbReference>
<dbReference type="PANTHER" id="PTHR30290">
    <property type="entry name" value="PERIPLASMIC BINDING COMPONENT OF ABC TRANSPORTER"/>
    <property type="match status" value="1"/>
</dbReference>
<dbReference type="Pfam" id="PF00496">
    <property type="entry name" value="SBP_bac_5"/>
    <property type="match status" value="1"/>
</dbReference>
<name>A0A3A9ZIK7_9ACTN</name>
<feature type="region of interest" description="Disordered" evidence="1">
    <location>
        <begin position="32"/>
        <end position="53"/>
    </location>
</feature>
<protein>
    <submittedName>
        <fullName evidence="4">ABC transporter substrate-binding protein</fullName>
    </submittedName>
</protein>
<proteinExistence type="predicted"/>
<feature type="compositionally biased region" description="Gly residues" evidence="1">
    <location>
        <begin position="32"/>
        <end position="48"/>
    </location>
</feature>
<sequence>MSIRTLRGGRTTLASLALAGALVLSACSSGGGGGDGGASGGSGSGDSGGPETVEAFTFGDAAASTGPAEAVPDAQQGGTVRVFQQTAPDHLDPAQIYVAHESNIARLIHRGLTATRQDNDGHYSVLGDLATDSGTPSDGGKTWTYTLKDDIFFNDGTPITSADVRHTFERQFAPFITQGPTYIQQWLAGTNGADYRDLLPEGPYNGDHLPDSVLETPDEKTIVFHFSEPQNDLPYALSIPGYAIVSEAGDTQEDYDHDPLTSGPYQIEEFRPGRSMTLVRNEYWKPETDPARNAYPDSFEITFGHTLEDSTSRLMADNGENQYATSFDNGLDPGNGPTVMQDPQYQDRLVDGYQTYVWALMINTDRVTDIRVRQAIAYALPLNGILNAYGGSIGGTYAGGIISPLVPGYDPDYDPFGKLAHPEGDIEKARELLEEADAVGYELNYVNHTAPEDEDASIAVENALEDAGFEVNRSEVPPETWYDTIGVVDSGYDIYRSSWGHDWPSASTVIPPQFDGRQIADGASNYSHLRDDHVDQEIDRIRQIEDPAEAAAAWTELSHYIYEEDVPFVPAFYYRQTVLHGSHIGGAVFNDDYGTIDMNRLFVIQDDAG</sequence>
<evidence type="ECO:0000259" key="3">
    <source>
        <dbReference type="Pfam" id="PF00496"/>
    </source>
</evidence>